<sequence>MIQTVTLLMDSLRMVLARKLFWVSVIISALIGVIYLSISLVPEGVSFLFGAYIFENTLFTSETQEGEWFYIIIFTNFINRYWLGSGALLLALITTVSVFPEFTKNGAIEVSLSKPVSRVKLFIVKYIGCLLFVVLQTGLFALLAFIAVYLRLGYLNWSLFWVVGVITFAFSLIHCVQVLVGVITRSSLVALLCGVLFWAMVWLVQVTEQTMYLNTYAVVEEKMDIDWKTGTMSGYDEDRAVDDQAAGYYDLIRKASLPLPKVRDVTLSADRLVVFRDSGSVLEQIDLLESIEKNDIQKKSQRAERRARERNSTSYIMLSSLAFEFVVLMIGCWIFVRKDY</sequence>
<feature type="transmembrane region" description="Helical" evidence="1">
    <location>
        <begin position="157"/>
        <end position="180"/>
    </location>
</feature>
<name>A0ABW4Z9M3_9BACT</name>
<dbReference type="EMBL" id="JBHUJB010000031">
    <property type="protein sequence ID" value="MFD2158696.1"/>
    <property type="molecule type" value="Genomic_DNA"/>
</dbReference>
<feature type="transmembrane region" description="Helical" evidence="1">
    <location>
        <begin position="20"/>
        <end position="38"/>
    </location>
</feature>
<reference evidence="3" key="1">
    <citation type="journal article" date="2019" name="Int. J. Syst. Evol. Microbiol.">
        <title>The Global Catalogue of Microorganisms (GCM) 10K type strain sequencing project: providing services to taxonomists for standard genome sequencing and annotation.</title>
        <authorList>
            <consortium name="The Broad Institute Genomics Platform"/>
            <consortium name="The Broad Institute Genome Sequencing Center for Infectious Disease"/>
            <person name="Wu L."/>
            <person name="Ma J."/>
        </authorList>
    </citation>
    <scope>NUCLEOTIDE SEQUENCE [LARGE SCALE GENOMIC DNA]</scope>
    <source>
        <strain evidence="3">CCUG 57942</strain>
    </source>
</reference>
<evidence type="ECO:0000313" key="3">
    <source>
        <dbReference type="Proteomes" id="UP001597389"/>
    </source>
</evidence>
<comment type="caution">
    <text evidence="2">The sequence shown here is derived from an EMBL/GenBank/DDBJ whole genome shotgun (WGS) entry which is preliminary data.</text>
</comment>
<proteinExistence type="predicted"/>
<feature type="transmembrane region" description="Helical" evidence="1">
    <location>
        <begin position="123"/>
        <end position="150"/>
    </location>
</feature>
<keyword evidence="3" id="KW-1185">Reference proteome</keyword>
<feature type="transmembrane region" description="Helical" evidence="1">
    <location>
        <begin position="315"/>
        <end position="336"/>
    </location>
</feature>
<feature type="transmembrane region" description="Helical" evidence="1">
    <location>
        <begin position="81"/>
        <end position="103"/>
    </location>
</feature>
<accession>A0ABW4Z9M3</accession>
<evidence type="ECO:0000256" key="1">
    <source>
        <dbReference type="SAM" id="Phobius"/>
    </source>
</evidence>
<organism evidence="2 3">
    <name type="scientific">Rubritalea tangerina</name>
    <dbReference type="NCBI Taxonomy" id="430798"/>
    <lineage>
        <taxon>Bacteria</taxon>
        <taxon>Pseudomonadati</taxon>
        <taxon>Verrucomicrobiota</taxon>
        <taxon>Verrucomicrobiia</taxon>
        <taxon>Verrucomicrobiales</taxon>
        <taxon>Rubritaleaceae</taxon>
        <taxon>Rubritalea</taxon>
    </lineage>
</organism>
<feature type="transmembrane region" description="Helical" evidence="1">
    <location>
        <begin position="186"/>
        <end position="204"/>
    </location>
</feature>
<evidence type="ECO:0000313" key="2">
    <source>
        <dbReference type="EMBL" id="MFD2158696.1"/>
    </source>
</evidence>
<gene>
    <name evidence="2" type="ORF">ACFSW8_07295</name>
</gene>
<keyword evidence="1" id="KW-1133">Transmembrane helix</keyword>
<protein>
    <submittedName>
        <fullName evidence="2">ABC transporter permease</fullName>
    </submittedName>
</protein>
<dbReference type="Proteomes" id="UP001597389">
    <property type="component" value="Unassembled WGS sequence"/>
</dbReference>
<keyword evidence="1" id="KW-0812">Transmembrane</keyword>
<dbReference type="RefSeq" id="WP_377090894.1">
    <property type="nucleotide sequence ID" value="NZ_JBHSJL010000014.1"/>
</dbReference>
<keyword evidence="1" id="KW-0472">Membrane</keyword>